<dbReference type="GO" id="GO:0019843">
    <property type="term" value="F:rRNA binding"/>
    <property type="evidence" value="ECO:0007669"/>
    <property type="project" value="UniProtKB-UniRule"/>
</dbReference>
<dbReference type="PROSITE" id="PS00525">
    <property type="entry name" value="RIBOSOMAL_L6_1"/>
    <property type="match status" value="1"/>
</dbReference>
<reference evidence="10 11" key="1">
    <citation type="submission" date="2019-03" db="EMBL/GenBank/DDBJ databases">
        <title>Genomic Encyclopedia of Type Strains, Phase IV (KMG-IV): sequencing the most valuable type-strain genomes for metagenomic binning, comparative biology and taxonomic classification.</title>
        <authorList>
            <person name="Goeker M."/>
        </authorList>
    </citation>
    <scope>NUCLEOTIDE SEQUENCE [LARGE SCALE GENOMIC DNA]</scope>
    <source>
        <strain evidence="10 11">DSM 11170</strain>
    </source>
</reference>
<dbReference type="PANTHER" id="PTHR11655:SF14">
    <property type="entry name" value="LARGE RIBOSOMAL SUBUNIT PROTEIN UL6M"/>
    <property type="match status" value="1"/>
</dbReference>
<evidence type="ECO:0000256" key="8">
    <source>
        <dbReference type="RuleBase" id="RU003870"/>
    </source>
</evidence>
<dbReference type="SUPFAM" id="SSF56053">
    <property type="entry name" value="Ribosomal protein L6"/>
    <property type="match status" value="2"/>
</dbReference>
<dbReference type="InterPro" id="IPR036789">
    <property type="entry name" value="Ribosomal_uL6-like_a/b-dom_sf"/>
</dbReference>
<protein>
    <recommendedName>
        <fullName evidence="6">Large ribosomal subunit protein uL6</fullName>
    </recommendedName>
</protein>
<dbReference type="GO" id="GO:0002181">
    <property type="term" value="P:cytoplasmic translation"/>
    <property type="evidence" value="ECO:0007669"/>
    <property type="project" value="TreeGrafter"/>
</dbReference>
<keyword evidence="11" id="KW-1185">Reference proteome</keyword>
<dbReference type="PRINTS" id="PR00059">
    <property type="entry name" value="RIBOSOMALL6"/>
</dbReference>
<accession>A0A4R2S046</accession>
<evidence type="ECO:0000256" key="3">
    <source>
        <dbReference type="ARBA" id="ARBA00022884"/>
    </source>
</evidence>
<feature type="domain" description="Large ribosomal subunit protein uL6 alpha-beta" evidence="9">
    <location>
        <begin position="90"/>
        <end position="164"/>
    </location>
</feature>
<comment type="caution">
    <text evidence="10">The sequence shown here is derived from an EMBL/GenBank/DDBJ whole genome shotgun (WGS) entry which is preliminary data.</text>
</comment>
<dbReference type="Proteomes" id="UP000294813">
    <property type="component" value="Unassembled WGS sequence"/>
</dbReference>
<dbReference type="HAMAP" id="MF_01365_B">
    <property type="entry name" value="Ribosomal_uL6_B"/>
    <property type="match status" value="1"/>
</dbReference>
<evidence type="ECO:0000313" key="11">
    <source>
        <dbReference type="Proteomes" id="UP000294813"/>
    </source>
</evidence>
<dbReference type="EMBL" id="SLXT01000008">
    <property type="protein sequence ID" value="TCP64705.1"/>
    <property type="molecule type" value="Genomic_DNA"/>
</dbReference>
<keyword evidence="4 6" id="KW-0689">Ribosomal protein</keyword>
<evidence type="ECO:0000256" key="4">
    <source>
        <dbReference type="ARBA" id="ARBA00022980"/>
    </source>
</evidence>
<organism evidence="10 11">
    <name type="scientific">Heliophilum fasciatum</name>
    <dbReference type="NCBI Taxonomy" id="35700"/>
    <lineage>
        <taxon>Bacteria</taxon>
        <taxon>Bacillati</taxon>
        <taxon>Bacillota</taxon>
        <taxon>Clostridia</taxon>
        <taxon>Eubacteriales</taxon>
        <taxon>Heliobacteriaceae</taxon>
        <taxon>Heliophilum</taxon>
    </lineage>
</organism>
<evidence type="ECO:0000256" key="2">
    <source>
        <dbReference type="ARBA" id="ARBA00022730"/>
    </source>
</evidence>
<proteinExistence type="inferred from homology"/>
<dbReference type="FunFam" id="3.90.930.12:FF:000002">
    <property type="entry name" value="50S ribosomal protein L6"/>
    <property type="match status" value="1"/>
</dbReference>
<evidence type="ECO:0000256" key="5">
    <source>
        <dbReference type="ARBA" id="ARBA00023274"/>
    </source>
</evidence>
<keyword evidence="5 6" id="KW-0687">Ribonucleoprotein</keyword>
<keyword evidence="3 6" id="KW-0694">RNA-binding</keyword>
<evidence type="ECO:0000256" key="7">
    <source>
        <dbReference type="RuleBase" id="RU003869"/>
    </source>
</evidence>
<comment type="subunit">
    <text evidence="6">Part of the 50S ribosomal subunit.</text>
</comment>
<comment type="function">
    <text evidence="6 8">This protein binds to the 23S rRNA, and is important in its secondary structure. It is located near the subunit interface in the base of the L7/L12 stalk, and near the tRNA binding site of the peptidyltransferase center.</text>
</comment>
<evidence type="ECO:0000259" key="9">
    <source>
        <dbReference type="Pfam" id="PF00347"/>
    </source>
</evidence>
<feature type="domain" description="Large ribosomal subunit protein uL6 alpha-beta" evidence="9">
    <location>
        <begin position="11"/>
        <end position="82"/>
    </location>
</feature>
<dbReference type="Pfam" id="PF00347">
    <property type="entry name" value="Ribosomal_L6"/>
    <property type="match status" value="2"/>
</dbReference>
<dbReference type="PANTHER" id="PTHR11655">
    <property type="entry name" value="60S/50S RIBOSOMAL PROTEIN L6/L9"/>
    <property type="match status" value="1"/>
</dbReference>
<name>A0A4R2S046_9FIRM</name>
<evidence type="ECO:0000256" key="1">
    <source>
        <dbReference type="ARBA" id="ARBA00009356"/>
    </source>
</evidence>
<evidence type="ECO:0000256" key="6">
    <source>
        <dbReference type="HAMAP-Rule" id="MF_01365"/>
    </source>
</evidence>
<dbReference type="AlphaFoldDB" id="A0A4R2S046"/>
<dbReference type="InterPro" id="IPR000702">
    <property type="entry name" value="Ribosomal_uL6-like"/>
</dbReference>
<dbReference type="InterPro" id="IPR002358">
    <property type="entry name" value="Ribosomal_uL6_CS"/>
</dbReference>
<comment type="similarity">
    <text evidence="1 6 7">Belongs to the universal ribosomal protein uL6 family.</text>
</comment>
<keyword evidence="2 6" id="KW-0699">rRNA-binding</keyword>
<dbReference type="GO" id="GO:0003735">
    <property type="term" value="F:structural constituent of ribosome"/>
    <property type="evidence" value="ECO:0007669"/>
    <property type="project" value="UniProtKB-UniRule"/>
</dbReference>
<gene>
    <name evidence="6" type="primary">rplF</name>
    <name evidence="10" type="ORF">EDD73_10858</name>
</gene>
<sequence length="184" mass="19995">MSRIGKKPIPVPAGVQVAIEGNLVTVQGPKGKLSRELHKDITVTVEDNTVLVTRPSDEKNHRALHGLTRTLVANMVEGVTQGFSKKLELVGVGYRAAKQGKKLVLTVGYSHPVEFELEEGLDFEVPAPTKITILGIDKEKVGALAANIRKVREPEPYKGKGIKYENEVIRRKVGKTGGKKGGKK</sequence>
<dbReference type="OrthoDB" id="9805007at2"/>
<dbReference type="GO" id="GO:0022625">
    <property type="term" value="C:cytosolic large ribosomal subunit"/>
    <property type="evidence" value="ECO:0007669"/>
    <property type="project" value="UniProtKB-UniRule"/>
</dbReference>
<dbReference type="InterPro" id="IPR019906">
    <property type="entry name" value="Ribosomal_uL6_bac-type"/>
</dbReference>
<dbReference type="InterPro" id="IPR020040">
    <property type="entry name" value="Ribosomal_uL6_a/b-dom"/>
</dbReference>
<dbReference type="Gene3D" id="3.90.930.12">
    <property type="entry name" value="Ribosomal protein L6, alpha-beta domain"/>
    <property type="match status" value="2"/>
</dbReference>
<dbReference type="NCBIfam" id="TIGR03654">
    <property type="entry name" value="L6_bact"/>
    <property type="match status" value="1"/>
</dbReference>
<dbReference type="RefSeq" id="WP_131918849.1">
    <property type="nucleotide sequence ID" value="NZ_JAOQNU010000008.1"/>
</dbReference>
<evidence type="ECO:0000313" key="10">
    <source>
        <dbReference type="EMBL" id="TCP64705.1"/>
    </source>
</evidence>
<dbReference type="FunFam" id="3.90.930.12:FF:000001">
    <property type="entry name" value="50S ribosomal protein L6"/>
    <property type="match status" value="1"/>
</dbReference>
<dbReference type="PIRSF" id="PIRSF002162">
    <property type="entry name" value="Ribosomal_L6"/>
    <property type="match status" value="1"/>
</dbReference>